<evidence type="ECO:0000313" key="6">
    <source>
        <dbReference type="Proteomes" id="UP001164929"/>
    </source>
</evidence>
<feature type="domain" description="K Homology" evidence="4">
    <location>
        <begin position="348"/>
        <end position="423"/>
    </location>
</feature>
<dbReference type="Proteomes" id="UP001164929">
    <property type="component" value="Chromosome 7"/>
</dbReference>
<feature type="domain" description="K Homology" evidence="4">
    <location>
        <begin position="866"/>
        <end position="939"/>
    </location>
</feature>
<dbReference type="Pfam" id="PF00013">
    <property type="entry name" value="KH_1"/>
    <property type="match status" value="7"/>
</dbReference>
<accession>A0AAD6QG89</accession>
<evidence type="ECO:0000256" key="3">
    <source>
        <dbReference type="SAM" id="MobiDB-lite"/>
    </source>
</evidence>
<feature type="region of interest" description="Disordered" evidence="3">
    <location>
        <begin position="1"/>
        <end position="20"/>
    </location>
</feature>
<dbReference type="InterPro" id="IPR004087">
    <property type="entry name" value="KH_dom"/>
</dbReference>
<evidence type="ECO:0000256" key="1">
    <source>
        <dbReference type="ARBA" id="ARBA00022737"/>
    </source>
</evidence>
<dbReference type="PROSITE" id="PS50084">
    <property type="entry name" value="KH_TYPE_1"/>
    <property type="match status" value="7"/>
</dbReference>
<dbReference type="SMART" id="SM00322">
    <property type="entry name" value="KH"/>
    <property type="match status" value="7"/>
</dbReference>
<gene>
    <name evidence="5" type="ORF">NC653_018352</name>
</gene>
<dbReference type="GO" id="GO:0003723">
    <property type="term" value="F:RNA binding"/>
    <property type="evidence" value="ECO:0007669"/>
    <property type="project" value="UniProtKB-UniRule"/>
</dbReference>
<dbReference type="Gene3D" id="3.30.1370.10">
    <property type="entry name" value="K Homology domain, type 1"/>
    <property type="match status" value="6"/>
</dbReference>
<feature type="domain" description="K Homology" evidence="4">
    <location>
        <begin position="559"/>
        <end position="632"/>
    </location>
</feature>
<feature type="domain" description="K Homology" evidence="4">
    <location>
        <begin position="256"/>
        <end position="329"/>
    </location>
</feature>
<dbReference type="InterPro" id="IPR036612">
    <property type="entry name" value="KH_dom_type_1_sf"/>
</dbReference>
<dbReference type="Gene3D" id="3.30.310.210">
    <property type="match status" value="1"/>
</dbReference>
<keyword evidence="6" id="KW-1185">Reference proteome</keyword>
<feature type="domain" description="K Homology" evidence="4">
    <location>
        <begin position="958"/>
        <end position="1033"/>
    </location>
</feature>
<dbReference type="InterPro" id="IPR004088">
    <property type="entry name" value="KH_dom_type_1"/>
</dbReference>
<evidence type="ECO:0000313" key="5">
    <source>
        <dbReference type="EMBL" id="KAJ6989818.1"/>
    </source>
</evidence>
<evidence type="ECO:0000256" key="2">
    <source>
        <dbReference type="PROSITE-ProRule" id="PRU00117"/>
    </source>
</evidence>
<keyword evidence="1" id="KW-0677">Repeat</keyword>
<dbReference type="CDD" id="cd22459">
    <property type="entry name" value="KH-I_PEPPER_rpt1_like"/>
    <property type="match status" value="1"/>
</dbReference>
<feature type="domain" description="K Homology" evidence="4">
    <location>
        <begin position="651"/>
        <end position="726"/>
    </location>
</feature>
<sequence length="1149" mass="123837">MQQQQQQKHHRHKGPPRQPLIELQPGQVAFRVVCHVSKIGGLISHSSSVISPIWLEAGCLVHCEEAVKGSEHRVIVVVGSASPEKKIAVGEGETVEVSGAQEAVVRVLERMWRVDGKKDGGEYEGYCGLLANTSQIGAVVGREGRNIKRMKRTSGAHIWILQAPLCALKEDQLIQITGSSTLAVKKAVIAVTSCLQDYPTCEKDEVGLGIGAVRRRRSGSSGDPNAEFSPHSCSLLPTYSENIATDGDNKKPNEQSQVQFRMICSHGAAGIIIGKGGSVVRALQNQTGASIIFAPPITNSDDRLVTVSALENLESSHSPAQKALLLVFARSIEHDIERARSLGLIEEITVTATLLLPSNKVSCLIGRGGRVDSEMIETTGADIQILQGDRIFDFASKNDAVVQITGEEKNVQNALFQVTCKLRENLLPTEMLNGLRTGSLYRRAGEITMLHQSAGESLDSNQETSFEKRLDQVRDTRSSLLQLPQITGSSSVAIKKAVIDVTSCLQDCPPYEKDEVDLSLGAVRRRRSGSSGEPMCSLLPTYSENIATDGDNKKPNEQSQVQFRMICSHGAAGSIIGTGGSIVRALQNQTGASISFAPPITNSDDRLVTVSALENLESSHSPAQNALLLVFARSIEHDIERARSLGLIEEITVTATLMLPSNKVSCLIGRGGRVDSEMIETTGADIQILQGDRIFDFASKNDAVVQITGEEKNVQNALFQVTCKLRENLLPTEMLNGLRTGSPYRRAGEITMLHQSAGESLDSNQETSFAKRFDQVRDTPSSLLQLPQEKIFSSRSSSVAIKKAVIDVTSCLQDCPPYEKDEVDLSLGAGRRRRSGSSGEPMCSLLPTYSENIATDGDNKKPNEQSQVQFRMICSHGAAGRIIGTGGSVVRALQNQTGASIIFAPPITNSDDRLVTVSALENLESSHSPAQNALLLVFARSIEHDIERARSLGLIEEITVTATLLLPPNKVSCLIGRGGRVDSEMIETTGADIQILQGDRIFDFASKNDAVMQITGEHKNVQNALFQVTCKLRDNLLPTKMLSGLRAGSPYRSAGESTMSHQSAGSVSRRMSRFQSGNSPKGLLSCGHENCIGGGQHTAQTMKAAQPPLSRVSELERVPREVLNQARGSSCSGGGGRVLDGPESPDYVP</sequence>
<reference evidence="5" key="1">
    <citation type="journal article" date="2023" name="Mol. Ecol. Resour.">
        <title>Chromosome-level genome assembly of a triploid poplar Populus alba 'Berolinensis'.</title>
        <authorList>
            <person name="Chen S."/>
            <person name="Yu Y."/>
            <person name="Wang X."/>
            <person name="Wang S."/>
            <person name="Zhang T."/>
            <person name="Zhou Y."/>
            <person name="He R."/>
            <person name="Meng N."/>
            <person name="Wang Y."/>
            <person name="Liu W."/>
            <person name="Liu Z."/>
            <person name="Liu J."/>
            <person name="Guo Q."/>
            <person name="Huang H."/>
            <person name="Sederoff R.R."/>
            <person name="Wang G."/>
            <person name="Qu G."/>
            <person name="Chen S."/>
        </authorList>
    </citation>
    <scope>NUCLEOTIDE SEQUENCE</scope>
    <source>
        <strain evidence="5">SC-2020</strain>
    </source>
</reference>
<evidence type="ECO:0000259" key="4">
    <source>
        <dbReference type="SMART" id="SM00322"/>
    </source>
</evidence>
<protein>
    <recommendedName>
        <fullName evidence="4">K Homology domain-containing protein</fullName>
    </recommendedName>
</protein>
<keyword evidence="2" id="KW-0694">RNA-binding</keyword>
<feature type="region of interest" description="Disordered" evidence="3">
    <location>
        <begin position="1118"/>
        <end position="1149"/>
    </location>
</feature>
<organism evidence="5 6">
    <name type="scientific">Populus alba x Populus x berolinensis</name>
    <dbReference type="NCBI Taxonomy" id="444605"/>
    <lineage>
        <taxon>Eukaryota</taxon>
        <taxon>Viridiplantae</taxon>
        <taxon>Streptophyta</taxon>
        <taxon>Embryophyta</taxon>
        <taxon>Tracheophyta</taxon>
        <taxon>Spermatophyta</taxon>
        <taxon>Magnoliopsida</taxon>
        <taxon>eudicotyledons</taxon>
        <taxon>Gunneridae</taxon>
        <taxon>Pentapetalae</taxon>
        <taxon>rosids</taxon>
        <taxon>fabids</taxon>
        <taxon>Malpighiales</taxon>
        <taxon>Salicaceae</taxon>
        <taxon>Saliceae</taxon>
        <taxon>Populus</taxon>
    </lineage>
</organism>
<proteinExistence type="predicted"/>
<comment type="caution">
    <text evidence="5">The sequence shown here is derived from an EMBL/GenBank/DDBJ whole genome shotgun (WGS) entry which is preliminary data.</text>
</comment>
<name>A0AAD6QG89_9ROSI</name>
<dbReference type="EMBL" id="JAQIZT010000007">
    <property type="protein sequence ID" value="KAJ6989818.1"/>
    <property type="molecule type" value="Genomic_DNA"/>
</dbReference>
<feature type="domain" description="K Homology" evidence="4">
    <location>
        <begin position="123"/>
        <end position="196"/>
    </location>
</feature>
<dbReference type="PANTHER" id="PTHR10288">
    <property type="entry name" value="KH DOMAIN CONTAINING RNA BINDING PROTEIN"/>
    <property type="match status" value="1"/>
</dbReference>
<dbReference type="AlphaFoldDB" id="A0AAD6QG89"/>
<dbReference type="SUPFAM" id="SSF54791">
    <property type="entry name" value="Eukaryotic type KH-domain (KH-domain type I)"/>
    <property type="match status" value="7"/>
</dbReference>